<dbReference type="RefSeq" id="WP_023576677.1">
    <property type="nucleotide sequence ID" value="NZ_CBCSBQ010000007.1"/>
</dbReference>
<accession>A0A1G4VHU8</accession>
<gene>
    <name evidence="1" type="ORF">SAMN02927925_01099</name>
</gene>
<sequence>MKVDHKIHTTIIKDTEGNVSEFLRKVTDQYESFKERNLILDVSHDKSADVKAIKTFSDLSKKHKKAKKSFVIVADNIDFNDVPASLLVVPTLLEAHDMIEMEEIERDLGF</sequence>
<dbReference type="EMBL" id="FMTY01000002">
    <property type="protein sequence ID" value="SCX07033.1"/>
    <property type="molecule type" value="Genomic_DNA"/>
</dbReference>
<dbReference type="Gene3D" id="3.30.750.24">
    <property type="entry name" value="STAS domain"/>
    <property type="match status" value="1"/>
</dbReference>
<proteinExistence type="predicted"/>
<dbReference type="STRING" id="329186.SAMN02927925_01099"/>
<dbReference type="Proteomes" id="UP000182124">
    <property type="component" value="Unassembled WGS sequence"/>
</dbReference>
<dbReference type="eggNOG" id="ENOG5032SIN">
    <property type="taxonomic scope" value="Bacteria"/>
</dbReference>
<organism evidence="1 2">
    <name type="scientific">Flavobacterium saliperosum</name>
    <dbReference type="NCBI Taxonomy" id="329186"/>
    <lineage>
        <taxon>Bacteria</taxon>
        <taxon>Pseudomonadati</taxon>
        <taxon>Bacteroidota</taxon>
        <taxon>Flavobacteriia</taxon>
        <taxon>Flavobacteriales</taxon>
        <taxon>Flavobacteriaceae</taxon>
        <taxon>Flavobacterium</taxon>
    </lineage>
</organism>
<evidence type="ECO:0000313" key="1">
    <source>
        <dbReference type="EMBL" id="SCX07033.1"/>
    </source>
</evidence>
<dbReference type="InterPro" id="IPR036513">
    <property type="entry name" value="STAS_dom_sf"/>
</dbReference>
<evidence type="ECO:0000313" key="2">
    <source>
        <dbReference type="Proteomes" id="UP000182124"/>
    </source>
</evidence>
<protein>
    <submittedName>
        <fullName evidence="1">Uncharacterized protein</fullName>
    </submittedName>
</protein>
<reference evidence="1 2" key="1">
    <citation type="submission" date="2016-10" db="EMBL/GenBank/DDBJ databases">
        <authorList>
            <person name="de Groot N.N."/>
        </authorList>
    </citation>
    <scope>NUCLEOTIDE SEQUENCE [LARGE SCALE GENOMIC DNA]</scope>
    <source>
        <strain evidence="1 2">CGMCC 1.3801</strain>
    </source>
</reference>
<dbReference type="AlphaFoldDB" id="A0A1G4VHU8"/>
<name>A0A1G4VHU8_9FLAO</name>